<protein>
    <submittedName>
        <fullName evidence="2">Uncharacterized protein</fullName>
    </submittedName>
</protein>
<accession>A0A1B1KFR3</accession>
<dbReference type="AlphaFoldDB" id="A0A1B1KFR3"/>
<dbReference type="EMBL" id="CP009111">
    <property type="protein sequence ID" value="ANS31410.1"/>
    <property type="molecule type" value="Genomic_DNA"/>
</dbReference>
<reference evidence="2 3" key="1">
    <citation type="submission" date="2014-07" db="EMBL/GenBank/DDBJ databases">
        <authorList>
            <person name="Zhang J.E."/>
            <person name="Yang H."/>
            <person name="Guo J."/>
            <person name="Deng Z."/>
            <person name="Luo H."/>
            <person name="Luo M."/>
            <person name="Zhao B."/>
        </authorList>
    </citation>
    <scope>NUCLEOTIDE SEQUENCE [LARGE SCALE GENOMIC DNA]</scope>
    <source>
        <strain evidence="2 3">1CP</strain>
    </source>
</reference>
<evidence type="ECO:0000313" key="3">
    <source>
        <dbReference type="Proteomes" id="UP000186108"/>
    </source>
</evidence>
<evidence type="ECO:0000313" key="2">
    <source>
        <dbReference type="EMBL" id="ANS31410.1"/>
    </source>
</evidence>
<dbReference type="Proteomes" id="UP000186108">
    <property type="component" value="Chromosome"/>
</dbReference>
<gene>
    <name evidence="2" type="ORF">R1CP_33975</name>
</gene>
<name>A0A1B1KFR3_RHOOP</name>
<evidence type="ECO:0000256" key="1">
    <source>
        <dbReference type="SAM" id="MobiDB-lite"/>
    </source>
</evidence>
<proteinExistence type="predicted"/>
<feature type="compositionally biased region" description="Polar residues" evidence="1">
    <location>
        <begin position="1"/>
        <end position="20"/>
    </location>
</feature>
<feature type="region of interest" description="Disordered" evidence="1">
    <location>
        <begin position="1"/>
        <end position="52"/>
    </location>
</feature>
<sequence length="52" mass="5401">MISITPTRTSSAYSSRNGGVNTRATTDTTGSPPTSTTEFATLPPCAPETNPR</sequence>
<feature type="compositionally biased region" description="Low complexity" evidence="1">
    <location>
        <begin position="22"/>
        <end position="37"/>
    </location>
</feature>
<organism evidence="2 3">
    <name type="scientific">Rhodococcus opacus</name>
    <name type="common">Nocardia opaca</name>
    <dbReference type="NCBI Taxonomy" id="37919"/>
    <lineage>
        <taxon>Bacteria</taxon>
        <taxon>Bacillati</taxon>
        <taxon>Actinomycetota</taxon>
        <taxon>Actinomycetes</taxon>
        <taxon>Mycobacteriales</taxon>
        <taxon>Nocardiaceae</taxon>
        <taxon>Rhodococcus</taxon>
    </lineage>
</organism>